<sequence length="68" mass="7289">MSRARSTAIKALMPLMLGSEQSANINVTVAAEFTEPAGDIASFKQKSGQKAVFGASRQLYSQIRQRGS</sequence>
<dbReference type="RefSeq" id="WP_171580805.1">
    <property type="nucleotide sequence ID" value="NZ_JAAVLX010000005.1"/>
</dbReference>
<evidence type="ECO:0000313" key="1">
    <source>
        <dbReference type="EMBL" id="NOJ41564.1"/>
    </source>
</evidence>
<gene>
    <name evidence="1" type="ORF">HCN58_18560</name>
</gene>
<dbReference type="EMBL" id="JAAVLX010000005">
    <property type="protein sequence ID" value="NOJ41564.1"/>
    <property type="molecule type" value="Genomic_DNA"/>
</dbReference>
<name>A0A7Y4LWV9_9BRAD</name>
<accession>A0A7Y4LWV9</accession>
<keyword evidence="2" id="KW-1185">Reference proteome</keyword>
<protein>
    <submittedName>
        <fullName evidence="1">Uncharacterized protein</fullName>
    </submittedName>
</protein>
<evidence type="ECO:0000313" key="2">
    <source>
        <dbReference type="Proteomes" id="UP000544122"/>
    </source>
</evidence>
<dbReference type="Proteomes" id="UP000544122">
    <property type="component" value="Unassembled WGS sequence"/>
</dbReference>
<organism evidence="1 2">
    <name type="scientific">Bradyrhizobium australiense</name>
    <dbReference type="NCBI Taxonomy" id="2721161"/>
    <lineage>
        <taxon>Bacteria</taxon>
        <taxon>Pseudomonadati</taxon>
        <taxon>Pseudomonadota</taxon>
        <taxon>Alphaproteobacteria</taxon>
        <taxon>Hyphomicrobiales</taxon>
        <taxon>Nitrobacteraceae</taxon>
        <taxon>Bradyrhizobium</taxon>
    </lineage>
</organism>
<comment type="caution">
    <text evidence="1">The sequence shown here is derived from an EMBL/GenBank/DDBJ whole genome shotgun (WGS) entry which is preliminary data.</text>
</comment>
<dbReference type="AlphaFoldDB" id="A0A7Y4LWV9"/>
<proteinExistence type="predicted"/>
<reference evidence="1 2" key="1">
    <citation type="submission" date="2020-03" db="EMBL/GenBank/DDBJ databases">
        <title>Bradyrhizobium diversity isolated from nodules of Indigofera sp.</title>
        <authorList>
            <person name="Klepa M."/>
            <person name="Helene L."/>
            <person name="Hungria M."/>
        </authorList>
    </citation>
    <scope>NUCLEOTIDE SEQUENCE [LARGE SCALE GENOMIC DNA]</scope>
    <source>
        <strain evidence="1 2">WSM 1791</strain>
    </source>
</reference>